<keyword evidence="1" id="KW-0614">Plasmid</keyword>
<geneLocation type="plasmid" evidence="1">
    <name>p10057-catA</name>
</geneLocation>
<reference evidence="1" key="1">
    <citation type="submission" date="2019-09" db="EMBL/GenBank/DDBJ databases">
        <authorList>
            <person name="Zhou D."/>
            <person name="Xu Y."/>
        </authorList>
    </citation>
    <scope>NUCLEOTIDE SEQUENCE</scope>
    <source>
        <strain evidence="1">201210010057</strain>
        <plasmid evidence="1">p10057-catA</plasmid>
    </source>
</reference>
<evidence type="ECO:0000313" key="1">
    <source>
        <dbReference type="EMBL" id="QMV82463.1"/>
    </source>
</evidence>
<proteinExistence type="predicted"/>
<dbReference type="EMBL" id="MN423364">
    <property type="protein sequence ID" value="QMV82463.1"/>
    <property type="molecule type" value="Genomic_DNA"/>
</dbReference>
<sequence>MIDSPISQNNQTNWYIGIVYCGEATNFEVVYSSSDTDFLTFFVSQNSIIKARIVINPDHTTTVAHIGCFE</sequence>
<name>A0A7G5F783_KLEPN</name>
<dbReference type="AlphaFoldDB" id="A0A7G5F783"/>
<organism evidence="1">
    <name type="scientific">Klebsiella pneumoniae</name>
    <dbReference type="NCBI Taxonomy" id="573"/>
    <lineage>
        <taxon>Bacteria</taxon>
        <taxon>Pseudomonadati</taxon>
        <taxon>Pseudomonadota</taxon>
        <taxon>Gammaproteobacteria</taxon>
        <taxon>Enterobacterales</taxon>
        <taxon>Enterobacteriaceae</taxon>
        <taxon>Klebsiella/Raoultella group</taxon>
        <taxon>Klebsiella</taxon>
        <taxon>Klebsiella pneumoniae complex</taxon>
    </lineage>
</organism>
<protein>
    <submittedName>
        <fullName evidence="1">Uncharacterized protein</fullName>
    </submittedName>
</protein>
<accession>A0A7G5F783</accession>